<dbReference type="SUPFAM" id="SSF56300">
    <property type="entry name" value="Metallo-dependent phosphatases"/>
    <property type="match status" value="2"/>
</dbReference>
<evidence type="ECO:0000313" key="8">
    <source>
        <dbReference type="Proteomes" id="UP000186817"/>
    </source>
</evidence>
<feature type="domain" description="C3H1-type" evidence="6">
    <location>
        <begin position="714"/>
        <end position="741"/>
    </location>
</feature>
<dbReference type="EMBL" id="LSRX01000208">
    <property type="protein sequence ID" value="OLQ04520.1"/>
    <property type="molecule type" value="Genomic_DNA"/>
</dbReference>
<accession>A0A1Q9EAR6</accession>
<feature type="compositionally biased region" description="Polar residues" evidence="5">
    <location>
        <begin position="748"/>
        <end position="760"/>
    </location>
</feature>
<dbReference type="OrthoDB" id="6431331at2759"/>
<dbReference type="Pfam" id="PF00642">
    <property type="entry name" value="zf-CCCH"/>
    <property type="match status" value="2"/>
</dbReference>
<feature type="region of interest" description="Disordered" evidence="5">
    <location>
        <begin position="932"/>
        <end position="953"/>
    </location>
</feature>
<evidence type="ECO:0000256" key="5">
    <source>
        <dbReference type="SAM" id="MobiDB-lite"/>
    </source>
</evidence>
<reference evidence="7 8" key="1">
    <citation type="submission" date="2016-02" db="EMBL/GenBank/DDBJ databases">
        <title>Genome analysis of coral dinoflagellate symbionts highlights evolutionary adaptations to a symbiotic lifestyle.</title>
        <authorList>
            <person name="Aranda M."/>
            <person name="Li Y."/>
            <person name="Liew Y.J."/>
            <person name="Baumgarten S."/>
            <person name="Simakov O."/>
            <person name="Wilson M."/>
            <person name="Piel J."/>
            <person name="Ashoor H."/>
            <person name="Bougouffa S."/>
            <person name="Bajic V.B."/>
            <person name="Ryu T."/>
            <person name="Ravasi T."/>
            <person name="Bayer T."/>
            <person name="Micklem G."/>
            <person name="Kim H."/>
            <person name="Bhak J."/>
            <person name="Lajeunesse T.C."/>
            <person name="Voolstra C.R."/>
        </authorList>
    </citation>
    <scope>NUCLEOTIDE SEQUENCE [LARGE SCALE GENOMIC DNA]</scope>
    <source>
        <strain evidence="7 8">CCMP2467</strain>
    </source>
</reference>
<feature type="region of interest" description="Disordered" evidence="5">
    <location>
        <begin position="1"/>
        <end position="70"/>
    </location>
</feature>
<dbReference type="GO" id="GO:0016787">
    <property type="term" value="F:hydrolase activity"/>
    <property type="evidence" value="ECO:0007669"/>
    <property type="project" value="InterPro"/>
</dbReference>
<dbReference type="GO" id="GO:0009166">
    <property type="term" value="P:nucleotide catabolic process"/>
    <property type="evidence" value="ECO:0007669"/>
    <property type="project" value="InterPro"/>
</dbReference>
<evidence type="ECO:0000313" key="7">
    <source>
        <dbReference type="EMBL" id="OLQ04520.1"/>
    </source>
</evidence>
<keyword evidence="8" id="KW-1185">Reference proteome</keyword>
<evidence type="ECO:0000259" key="6">
    <source>
        <dbReference type="PROSITE" id="PS50103"/>
    </source>
</evidence>
<feature type="compositionally biased region" description="Polar residues" evidence="5">
    <location>
        <begin position="933"/>
        <end position="950"/>
    </location>
</feature>
<feature type="zinc finger region" description="C3H1-type" evidence="4">
    <location>
        <begin position="714"/>
        <end position="741"/>
    </location>
</feature>
<evidence type="ECO:0000256" key="1">
    <source>
        <dbReference type="ARBA" id="ARBA00022723"/>
    </source>
</evidence>
<evidence type="ECO:0000256" key="2">
    <source>
        <dbReference type="ARBA" id="ARBA00022771"/>
    </source>
</evidence>
<dbReference type="InterPro" id="IPR036855">
    <property type="entry name" value="Znf_CCCH_sf"/>
</dbReference>
<feature type="domain" description="C3H1-type" evidence="6">
    <location>
        <begin position="679"/>
        <end position="706"/>
    </location>
</feature>
<dbReference type="Proteomes" id="UP000186817">
    <property type="component" value="Unassembled WGS sequence"/>
</dbReference>
<dbReference type="SMART" id="SM00356">
    <property type="entry name" value="ZnF_C3H1"/>
    <property type="match status" value="2"/>
</dbReference>
<dbReference type="PANTHER" id="PTHR11575:SF48">
    <property type="entry name" value="5'-NUCLEOTIDASE"/>
    <property type="match status" value="1"/>
</dbReference>
<dbReference type="SUPFAM" id="SSF90229">
    <property type="entry name" value="CCCH zinc finger"/>
    <property type="match status" value="2"/>
</dbReference>
<dbReference type="InterPro" id="IPR000571">
    <property type="entry name" value="Znf_CCCH"/>
</dbReference>
<dbReference type="PANTHER" id="PTHR11575">
    <property type="entry name" value="5'-NUCLEOTIDASE-RELATED"/>
    <property type="match status" value="1"/>
</dbReference>
<dbReference type="InterPro" id="IPR029052">
    <property type="entry name" value="Metallo-depent_PP-like"/>
</dbReference>
<dbReference type="InterPro" id="IPR029058">
    <property type="entry name" value="AB_hydrolase_fold"/>
</dbReference>
<protein>
    <submittedName>
        <fullName evidence="7">5'-nucleotidase</fullName>
    </submittedName>
</protein>
<dbReference type="PROSITE" id="PS50103">
    <property type="entry name" value="ZF_C3H1"/>
    <property type="match status" value="2"/>
</dbReference>
<feature type="zinc finger region" description="C3H1-type" evidence="4">
    <location>
        <begin position="679"/>
        <end position="706"/>
    </location>
</feature>
<feature type="compositionally biased region" description="Basic and acidic residues" evidence="5">
    <location>
        <begin position="24"/>
        <end position="33"/>
    </location>
</feature>
<keyword evidence="1 4" id="KW-0479">Metal-binding</keyword>
<dbReference type="Gene3D" id="4.10.1000.10">
    <property type="entry name" value="Zinc finger, CCCH-type"/>
    <property type="match status" value="2"/>
</dbReference>
<feature type="compositionally biased region" description="Polar residues" evidence="5">
    <location>
        <begin position="44"/>
        <end position="54"/>
    </location>
</feature>
<proteinExistence type="predicted"/>
<dbReference type="GO" id="GO:0008270">
    <property type="term" value="F:zinc ion binding"/>
    <property type="evidence" value="ECO:0007669"/>
    <property type="project" value="UniProtKB-KW"/>
</dbReference>
<organism evidence="7 8">
    <name type="scientific">Symbiodinium microadriaticum</name>
    <name type="common">Dinoflagellate</name>
    <name type="synonym">Zooxanthella microadriatica</name>
    <dbReference type="NCBI Taxonomy" id="2951"/>
    <lineage>
        <taxon>Eukaryota</taxon>
        <taxon>Sar</taxon>
        <taxon>Alveolata</taxon>
        <taxon>Dinophyceae</taxon>
        <taxon>Suessiales</taxon>
        <taxon>Symbiodiniaceae</taxon>
        <taxon>Symbiodinium</taxon>
    </lineage>
</organism>
<dbReference type="Gene3D" id="3.60.21.10">
    <property type="match status" value="2"/>
</dbReference>
<dbReference type="InterPro" id="IPR006179">
    <property type="entry name" value="5_nucleotidase/apyrase"/>
</dbReference>
<feature type="region of interest" description="Disordered" evidence="5">
    <location>
        <begin position="746"/>
        <end position="775"/>
    </location>
</feature>
<gene>
    <name evidence="7" type="primary">nutA</name>
    <name evidence="7" type="ORF">AK812_SmicGene12374</name>
</gene>
<evidence type="ECO:0000256" key="3">
    <source>
        <dbReference type="ARBA" id="ARBA00022833"/>
    </source>
</evidence>
<keyword evidence="2 4" id="KW-0863">Zinc-finger</keyword>
<comment type="caution">
    <text evidence="7">The sequence shown here is derived from an EMBL/GenBank/DDBJ whole genome shotgun (WGS) entry which is preliminary data.</text>
</comment>
<name>A0A1Q9EAR6_SYMMI</name>
<dbReference type="SUPFAM" id="SSF53474">
    <property type="entry name" value="alpha/beta-Hydrolases"/>
    <property type="match status" value="1"/>
</dbReference>
<evidence type="ECO:0000256" key="4">
    <source>
        <dbReference type="PROSITE-ProRule" id="PRU00723"/>
    </source>
</evidence>
<dbReference type="AlphaFoldDB" id="A0A1Q9EAR6"/>
<keyword evidence="3 4" id="KW-0862">Zinc</keyword>
<sequence>MEHVPAQMDLDEEWSPRTSIPTRVGKESHHREETDSDPPPPQRGSRQAAPSQGSRTKEEHRGKSGTSSDQMLHKVAKALIVQSDYLSRLQSDHTVIFTFRNGDGPQLMVPLLHEVTANWRDQRSKGKVTKSLKQTLLQYVTSEIITRVTTFAEDKTKNAQAKAQEMGWVTSDLEYNYLDWNAEEQRLVPRQEGTLTQVQVLADARRLKALLKEQELIIKFSAARNAQPNSASETATFILELSLQIPAAAEAMAIFRKWFASSALLLLSLRLKPARPERSPLIKEIQEAVGEGTPQGEQLIADLPKWRPDLSGALQLLVGLSSVALPMPGLEVDILAHSFGTAVASALVREMEARKSSGEPVTVRRTVLMDPMCFIPGISKQAQLLRRTPQDVAMELLAESTNGPAPTMWEVLQNVVKKPEPCVDKLDQEAAAVERRKWIIFQTYFFNYFIFRDLVYCWVNSRALHGPEYLDRGLLRQMNQQGRLLTILAETDTMIPAAQLYKELSADGVKPAGVMWLATVGHGACQHRLDVVDRQKEVAASGSGRWVADTAGGEKSKRMTILHFNDVYNVEPRSKEPVGGIARFVTRMKELKAESLARGEHEAVILFSGDAFNPSLMSTTTHGRHMVPALNAIGIHTACYGNHDFDFGVDQLEEEMGSRFFPWCIQSLMSKPEVVLQSLKNTRMCKFAETGRCRRGQACNFAHSEADLRPQPDLYSTRLCAQFSAGGCRYGRRCRFAHGEAELRPIINDQSVQEPPQNQKGRSRGRQGQGSQADAAPVLDMEGDAAARPNFGPGLQGPQGLPMAVAWPEVQEVPQLAPVPMPAWSSQTELPMWGEDWTRRRPPRAPRLATDSIYNAQPSISELHPAVYPFTRASTEGVHPAAPCGDIPITGLAARLAAHRLPGSPGKGKNADRLSLDDPVFWALQHRTETEEPTSCGTLASRRVPSSTHSANDDHANGIRGACSAYLVLVVSGTGDAATADTHQVSCDAAEPASRLLKQGKVHKSHLILLGVTFPLYDRAKASEPKYQKTSEISNKSASKRLASQSNFPWLISNVTDKKTGRPLANGIVTRMMDFHGRKVGLIGLVEKEWLVTLATINPGEVDYEDFCPCARRLAKQLKEQERAEIVIALTHMRVPNDELLANEVPEVDIILGGHDHHYDVKPVGPHGTYVLKSGTDFRDITVLQLEFTDSTESGSKAFEVIDHKHVEIDSSIVEAPLAHMVPCLSYSEF</sequence>